<keyword evidence="7 9" id="KW-1133">Transmembrane helix</keyword>
<dbReference type="GO" id="GO:0140359">
    <property type="term" value="F:ABC-type transporter activity"/>
    <property type="evidence" value="ECO:0007669"/>
    <property type="project" value="InterPro"/>
</dbReference>
<protein>
    <submittedName>
        <fullName evidence="12">Putative multidrug export ATP-binding/permease protein SAV1866</fullName>
        <ecNumber evidence="12">3.6.3.-</ecNumber>
    </submittedName>
</protein>
<dbReference type="Pfam" id="PF00664">
    <property type="entry name" value="ABC_membrane"/>
    <property type="match status" value="1"/>
</dbReference>
<keyword evidence="3" id="KW-1003">Cell membrane</keyword>
<keyword evidence="6 12" id="KW-0067">ATP-binding</keyword>
<evidence type="ECO:0000256" key="2">
    <source>
        <dbReference type="ARBA" id="ARBA00022448"/>
    </source>
</evidence>
<dbReference type="SUPFAM" id="SSF90123">
    <property type="entry name" value="ABC transporter transmembrane region"/>
    <property type="match status" value="1"/>
</dbReference>
<dbReference type="PANTHER" id="PTHR24221:SF397">
    <property type="entry name" value="ABC TRANSPORTER, ATP-BINDING TRANSMEMBRANE PROTEIN"/>
    <property type="match status" value="1"/>
</dbReference>
<dbReference type="CDD" id="cd07346">
    <property type="entry name" value="ABC_6TM_exporters"/>
    <property type="match status" value="1"/>
</dbReference>
<evidence type="ECO:0000256" key="1">
    <source>
        <dbReference type="ARBA" id="ARBA00004651"/>
    </source>
</evidence>
<comment type="subcellular location">
    <subcellularLocation>
        <location evidence="1">Cell membrane</location>
        <topology evidence="1">Multi-pass membrane protein</topology>
    </subcellularLocation>
</comment>
<sequence>MIGKIQHIYALTERGAKDLVKATLWTVAANLSLMLPIGLLIMALQDIIDALMSGGDPAAEIWSITALGAGLLVLIYIVHWFQYKALYIATYIESANRRIGLGEKLRQLPLSFFGQRDLSDLTATMMSDCSALEQAFSHFVPQLWGTIISTVLIAIGMLTMDWRMGLAVLWVLPVAFLLTAGSRWLQDRFGTRNFLAKRAATDSLQELLETVKDIKACNQKEKYLHGLDEKMGEAERATVRSELVTGTCVTSAQAFLKLGLATTVLVGVNLLVGGSLELATLLIYLIAASRLYDPISTTLANMAAVFSSQIKIQRMREIEQQPVQTGTKSYTLKNYDIAFDRVKFAYDQREGVLADVSFTARQGEVTALVGPSGGGKSTAAKLAARFWDVDGGRITLGGVDVSTVEPEALLKNYAIVFQDVVLFRDTVMENIRLGRRDASDQEVLAAARAAQCDTFVQKMPEGYQTMIGENGATLSGGERQRISIARALLKNAPVILLDEATASLDVENESAVQAALSGLVQDKTVLIIAHRMRTVMGADKVVVLAGGKVAEMGCPEDLVKKGGIFAHMVALQTQSQSWSLPGSTKERP</sequence>
<dbReference type="SUPFAM" id="SSF52540">
    <property type="entry name" value="P-loop containing nucleoside triphosphate hydrolases"/>
    <property type="match status" value="1"/>
</dbReference>
<evidence type="ECO:0000256" key="7">
    <source>
        <dbReference type="ARBA" id="ARBA00022989"/>
    </source>
</evidence>
<name>A0A1C6GNL9_9FIRM</name>
<dbReference type="Pfam" id="PF00005">
    <property type="entry name" value="ABC_tran"/>
    <property type="match status" value="1"/>
</dbReference>
<dbReference type="SMART" id="SM00382">
    <property type="entry name" value="AAA"/>
    <property type="match status" value="1"/>
</dbReference>
<feature type="transmembrane region" description="Helical" evidence="9">
    <location>
        <begin position="61"/>
        <end position="81"/>
    </location>
</feature>
<dbReference type="InterPro" id="IPR039421">
    <property type="entry name" value="Type_1_exporter"/>
</dbReference>
<feature type="transmembrane region" description="Helical" evidence="9">
    <location>
        <begin position="143"/>
        <end position="160"/>
    </location>
</feature>
<dbReference type="FunFam" id="3.40.50.300:FF:000221">
    <property type="entry name" value="Multidrug ABC transporter ATP-binding protein"/>
    <property type="match status" value="1"/>
</dbReference>
<dbReference type="GO" id="GO:0005886">
    <property type="term" value="C:plasma membrane"/>
    <property type="evidence" value="ECO:0007669"/>
    <property type="project" value="UniProtKB-SubCell"/>
</dbReference>
<keyword evidence="2" id="KW-0813">Transport</keyword>
<evidence type="ECO:0000256" key="9">
    <source>
        <dbReference type="SAM" id="Phobius"/>
    </source>
</evidence>
<proteinExistence type="predicted"/>
<dbReference type="PROSITE" id="PS50929">
    <property type="entry name" value="ABC_TM1F"/>
    <property type="match status" value="1"/>
</dbReference>
<keyword evidence="12" id="KW-0378">Hydrolase</keyword>
<evidence type="ECO:0000259" key="10">
    <source>
        <dbReference type="PROSITE" id="PS50893"/>
    </source>
</evidence>
<evidence type="ECO:0000256" key="3">
    <source>
        <dbReference type="ARBA" id="ARBA00022475"/>
    </source>
</evidence>
<dbReference type="PROSITE" id="PS00211">
    <property type="entry name" value="ABC_TRANSPORTER_1"/>
    <property type="match status" value="1"/>
</dbReference>
<gene>
    <name evidence="12" type="ORF">SAMEA3545359_00470</name>
</gene>
<accession>A0A1C6GNL9</accession>
<dbReference type="Gene3D" id="3.40.50.300">
    <property type="entry name" value="P-loop containing nucleotide triphosphate hydrolases"/>
    <property type="match status" value="1"/>
</dbReference>
<keyword evidence="4 9" id="KW-0812">Transmembrane</keyword>
<dbReference type="EMBL" id="FMHG01000001">
    <property type="protein sequence ID" value="SCJ46911.1"/>
    <property type="molecule type" value="Genomic_DNA"/>
</dbReference>
<dbReference type="InterPro" id="IPR027417">
    <property type="entry name" value="P-loop_NTPase"/>
</dbReference>
<dbReference type="Gene3D" id="1.20.1560.10">
    <property type="entry name" value="ABC transporter type 1, transmembrane domain"/>
    <property type="match status" value="1"/>
</dbReference>
<organism evidence="12">
    <name type="scientific">uncultured Anaerotruncus sp</name>
    <dbReference type="NCBI Taxonomy" id="905011"/>
    <lineage>
        <taxon>Bacteria</taxon>
        <taxon>Bacillati</taxon>
        <taxon>Bacillota</taxon>
        <taxon>Clostridia</taxon>
        <taxon>Eubacteriales</taxon>
        <taxon>Oscillospiraceae</taxon>
        <taxon>Anaerotruncus</taxon>
        <taxon>environmental samples</taxon>
    </lineage>
</organism>
<keyword evidence="5" id="KW-0547">Nucleotide-binding</keyword>
<evidence type="ECO:0000256" key="4">
    <source>
        <dbReference type="ARBA" id="ARBA00022692"/>
    </source>
</evidence>
<keyword evidence="8 9" id="KW-0472">Membrane</keyword>
<dbReference type="GO" id="GO:0016887">
    <property type="term" value="F:ATP hydrolysis activity"/>
    <property type="evidence" value="ECO:0007669"/>
    <property type="project" value="InterPro"/>
</dbReference>
<dbReference type="InterPro" id="IPR011527">
    <property type="entry name" value="ABC1_TM_dom"/>
</dbReference>
<dbReference type="PANTHER" id="PTHR24221">
    <property type="entry name" value="ATP-BINDING CASSETTE SUB-FAMILY B"/>
    <property type="match status" value="1"/>
</dbReference>
<dbReference type="AlphaFoldDB" id="A0A1C6GNL9"/>
<evidence type="ECO:0000313" key="12">
    <source>
        <dbReference type="EMBL" id="SCJ46911.1"/>
    </source>
</evidence>
<evidence type="ECO:0000256" key="6">
    <source>
        <dbReference type="ARBA" id="ARBA00022840"/>
    </source>
</evidence>
<dbReference type="EC" id="3.6.3.-" evidence="12"/>
<feature type="domain" description="ABC transmembrane type-1" evidence="11">
    <location>
        <begin position="39"/>
        <end position="307"/>
    </location>
</feature>
<feature type="transmembrane region" description="Helical" evidence="9">
    <location>
        <begin position="22"/>
        <end position="41"/>
    </location>
</feature>
<dbReference type="InterPro" id="IPR003439">
    <property type="entry name" value="ABC_transporter-like_ATP-bd"/>
</dbReference>
<evidence type="ECO:0000256" key="8">
    <source>
        <dbReference type="ARBA" id="ARBA00023136"/>
    </source>
</evidence>
<dbReference type="PROSITE" id="PS50893">
    <property type="entry name" value="ABC_TRANSPORTER_2"/>
    <property type="match status" value="1"/>
</dbReference>
<feature type="transmembrane region" description="Helical" evidence="9">
    <location>
        <begin position="166"/>
        <end position="185"/>
    </location>
</feature>
<dbReference type="InterPro" id="IPR036640">
    <property type="entry name" value="ABC1_TM_sf"/>
</dbReference>
<dbReference type="GO" id="GO:0034040">
    <property type="term" value="F:ATPase-coupled lipid transmembrane transporter activity"/>
    <property type="evidence" value="ECO:0007669"/>
    <property type="project" value="TreeGrafter"/>
</dbReference>
<dbReference type="InterPro" id="IPR003593">
    <property type="entry name" value="AAA+_ATPase"/>
</dbReference>
<dbReference type="InterPro" id="IPR017871">
    <property type="entry name" value="ABC_transporter-like_CS"/>
</dbReference>
<reference evidence="12" key="1">
    <citation type="submission" date="2015-09" db="EMBL/GenBank/DDBJ databases">
        <authorList>
            <consortium name="Pathogen Informatics"/>
        </authorList>
    </citation>
    <scope>NUCLEOTIDE SEQUENCE</scope>
    <source>
        <strain evidence="12">2789STDY5834896</strain>
    </source>
</reference>
<evidence type="ECO:0000256" key="5">
    <source>
        <dbReference type="ARBA" id="ARBA00022741"/>
    </source>
</evidence>
<feature type="transmembrane region" description="Helical" evidence="9">
    <location>
        <begin position="264"/>
        <end position="287"/>
    </location>
</feature>
<feature type="domain" description="ABC transporter" evidence="10">
    <location>
        <begin position="332"/>
        <end position="571"/>
    </location>
</feature>
<dbReference type="GO" id="GO:0005524">
    <property type="term" value="F:ATP binding"/>
    <property type="evidence" value="ECO:0007669"/>
    <property type="project" value="UniProtKB-KW"/>
</dbReference>
<evidence type="ECO:0000259" key="11">
    <source>
        <dbReference type="PROSITE" id="PS50929"/>
    </source>
</evidence>